<dbReference type="Proteomes" id="UP001177003">
    <property type="component" value="Chromosome 7"/>
</dbReference>
<name>A0AA35ZGH6_LACSI</name>
<sequence>MKDVTVREILQQLITHLREVSDMMKAVQITIEGVKIHDDFNSNLSIEENSSNYKIIKDLLEDANTENLSMQDNTSFMLGSIHKRIGKYKQLMKKFTDV</sequence>
<proteinExistence type="predicted"/>
<organism evidence="1 2">
    <name type="scientific">Lactuca saligna</name>
    <name type="common">Willowleaf lettuce</name>
    <dbReference type="NCBI Taxonomy" id="75948"/>
    <lineage>
        <taxon>Eukaryota</taxon>
        <taxon>Viridiplantae</taxon>
        <taxon>Streptophyta</taxon>
        <taxon>Embryophyta</taxon>
        <taxon>Tracheophyta</taxon>
        <taxon>Spermatophyta</taxon>
        <taxon>Magnoliopsida</taxon>
        <taxon>eudicotyledons</taxon>
        <taxon>Gunneridae</taxon>
        <taxon>Pentapetalae</taxon>
        <taxon>asterids</taxon>
        <taxon>campanulids</taxon>
        <taxon>Asterales</taxon>
        <taxon>Asteraceae</taxon>
        <taxon>Cichorioideae</taxon>
        <taxon>Cichorieae</taxon>
        <taxon>Lactucinae</taxon>
        <taxon>Lactuca</taxon>
    </lineage>
</organism>
<reference evidence="1" key="1">
    <citation type="submission" date="2023-04" db="EMBL/GenBank/DDBJ databases">
        <authorList>
            <person name="Vijverberg K."/>
            <person name="Xiong W."/>
            <person name="Schranz E."/>
        </authorList>
    </citation>
    <scope>NUCLEOTIDE SEQUENCE</scope>
</reference>
<protein>
    <submittedName>
        <fullName evidence="1">Uncharacterized protein</fullName>
    </submittedName>
</protein>
<dbReference type="EMBL" id="OX465083">
    <property type="protein sequence ID" value="CAI9292154.1"/>
    <property type="molecule type" value="Genomic_DNA"/>
</dbReference>
<keyword evidence="2" id="KW-1185">Reference proteome</keyword>
<accession>A0AA35ZGH6</accession>
<evidence type="ECO:0000313" key="1">
    <source>
        <dbReference type="EMBL" id="CAI9292154.1"/>
    </source>
</evidence>
<evidence type="ECO:0000313" key="2">
    <source>
        <dbReference type="Proteomes" id="UP001177003"/>
    </source>
</evidence>
<gene>
    <name evidence="1" type="ORF">LSALG_LOCUS31254</name>
</gene>
<dbReference type="AlphaFoldDB" id="A0AA35ZGH6"/>